<keyword evidence="1" id="KW-0732">Signal</keyword>
<gene>
    <name evidence="2" type="ORF">ACCI51_04310</name>
</gene>
<organism evidence="2 3">
    <name type="scientific">Microbulbifer echini</name>
    <dbReference type="NCBI Taxonomy" id="1529067"/>
    <lineage>
        <taxon>Bacteria</taxon>
        <taxon>Pseudomonadati</taxon>
        <taxon>Pseudomonadota</taxon>
        <taxon>Gammaproteobacteria</taxon>
        <taxon>Cellvibrionales</taxon>
        <taxon>Microbulbiferaceae</taxon>
        <taxon>Microbulbifer</taxon>
    </lineage>
</organism>
<dbReference type="PANTHER" id="PTHR33361:SF15">
    <property type="entry name" value="DUF885 FAMILY LIPOPROTEIN"/>
    <property type="match status" value="1"/>
</dbReference>
<evidence type="ECO:0000313" key="2">
    <source>
        <dbReference type="EMBL" id="MFA0789757.1"/>
    </source>
</evidence>
<dbReference type="EMBL" id="JBGMEL010000003">
    <property type="protein sequence ID" value="MFA0789757.1"/>
    <property type="molecule type" value="Genomic_DNA"/>
</dbReference>
<dbReference type="Proteomes" id="UP001569414">
    <property type="component" value="Unassembled WGS sequence"/>
</dbReference>
<dbReference type="Pfam" id="PF05960">
    <property type="entry name" value="DUF885"/>
    <property type="match status" value="1"/>
</dbReference>
<name>A0ABV4NK61_9GAMM</name>
<keyword evidence="3" id="KW-1185">Reference proteome</keyword>
<feature type="signal peptide" evidence="1">
    <location>
        <begin position="1"/>
        <end position="20"/>
    </location>
</feature>
<evidence type="ECO:0000256" key="1">
    <source>
        <dbReference type="SAM" id="SignalP"/>
    </source>
</evidence>
<reference evidence="2 3" key="1">
    <citation type="submission" date="2024-08" db="EMBL/GenBank/DDBJ databases">
        <authorList>
            <person name="Ishaq N."/>
        </authorList>
    </citation>
    <scope>NUCLEOTIDE SEQUENCE [LARGE SCALE GENOMIC DNA]</scope>
    <source>
        <strain evidence="2 3">JCM 30400</strain>
    </source>
</reference>
<comment type="caution">
    <text evidence="2">The sequence shown here is derived from an EMBL/GenBank/DDBJ whole genome shotgun (WGS) entry which is preliminary data.</text>
</comment>
<accession>A0ABV4NK61</accession>
<feature type="chain" id="PRO_5047262539" evidence="1">
    <location>
        <begin position="21"/>
        <end position="607"/>
    </location>
</feature>
<sequence length="607" mass="70576">MKTLLTILTLMSLFTLSACGPERTDRKRIVPPQAETMSEMRAEMELAFQQLSQQFINGLWKVFPSWAVREGYYDAAIFLQVPDKAYRAYLMDFAQTYERKFLALDRELLSITSLTDMTLILNFLKRLQWEHTTFKSYQWDPSVYNVSHPFALILNTPFAPLKKRLRTFNTRMRRVPEYYQAAKQAINKPAAPQLALAIQQNEGALEVFGEKVEKLVDSSQMFNDEKLVFRQRLDATRTAIKDYIIFLKKLQTKLEKSGRFRNFRIGEKLYEEKFLFDIQIGLSAKELYLRAKKQQHQVHNKMSELAEQLWPKYFPEDPIPSNQNEKIRRLIDKLSLNHASKNTFKKEIEKQIPQLVDFVIEHDLLSLDKEKPLVVRTTPPYLRGFTVASINAPGPYDKNANSYYNVIPIETMSDERANSLLREYNHYTLQILNIHEAVPGHYTQLVYANQSPSIIKTILGNSAMIEGWAVYAERMMLNAGYGDFSPELWLMYYKWNLRVITNTLLDYGVQVKGMTEAEAMKLMVQGAFQQEAEAEGKWHRATLSQVQLTSYFAGFISIQALREEVEKKLGDNFNLKHFHENFLSFGSAPVPIIRELMLTDLDQENQN</sequence>
<proteinExistence type="predicted"/>
<dbReference type="RefSeq" id="WP_371842726.1">
    <property type="nucleotide sequence ID" value="NZ_JBGMEL010000003.1"/>
</dbReference>
<dbReference type="InterPro" id="IPR010281">
    <property type="entry name" value="DUF885"/>
</dbReference>
<evidence type="ECO:0000313" key="3">
    <source>
        <dbReference type="Proteomes" id="UP001569414"/>
    </source>
</evidence>
<dbReference type="PANTHER" id="PTHR33361">
    <property type="entry name" value="GLR0591 PROTEIN"/>
    <property type="match status" value="1"/>
</dbReference>
<protein>
    <submittedName>
        <fullName evidence="2">DUF885 domain-containing protein</fullName>
    </submittedName>
</protein>
<dbReference type="PROSITE" id="PS51257">
    <property type="entry name" value="PROKAR_LIPOPROTEIN"/>
    <property type="match status" value="1"/>
</dbReference>